<comment type="caution">
    <text evidence="1">The sequence shown here is derived from an EMBL/GenBank/DDBJ whole genome shotgun (WGS) entry which is preliminary data.</text>
</comment>
<organism evidence="1 2">
    <name type="scientific">Colletotrichum truncatum</name>
    <name type="common">Anthracnose fungus</name>
    <name type="synonym">Colletotrichum capsici</name>
    <dbReference type="NCBI Taxonomy" id="5467"/>
    <lineage>
        <taxon>Eukaryota</taxon>
        <taxon>Fungi</taxon>
        <taxon>Dikarya</taxon>
        <taxon>Ascomycota</taxon>
        <taxon>Pezizomycotina</taxon>
        <taxon>Sordariomycetes</taxon>
        <taxon>Hypocreomycetidae</taxon>
        <taxon>Glomerellales</taxon>
        <taxon>Glomerellaceae</taxon>
        <taxon>Colletotrichum</taxon>
        <taxon>Colletotrichum truncatum species complex</taxon>
    </lineage>
</organism>
<protein>
    <submittedName>
        <fullName evidence="1">Steroid 5 alpha-reductase</fullName>
    </submittedName>
</protein>
<gene>
    <name evidence="1" type="ORF">CTRU02_204326</name>
</gene>
<proteinExistence type="predicted"/>
<evidence type="ECO:0000313" key="1">
    <source>
        <dbReference type="EMBL" id="KAL0941563.1"/>
    </source>
</evidence>
<sequence length="296" mass="34265">MALIEGWLPPTRQNWQLLSTIWQISYPIIGSAQYFISWYGMGKTSVTSRFNMPGRVAWFLMEVPGFTTLLYIMKTLPAQVGVHDLPWQNQVLAGLFVIHYCYRAVLYPFIQPSMSPIHPLVALSAIGFQLCNAICLGGWLAAYGPTTASAWEKQLGYGGLAQFVAGIALFYVGLTGNYFHDEELREIRRAEQRRQEKVAREQRAKVGAQGEVRVDKHYRLPDTMLFRYMLFPHYFLEWVEWFGWWMASGWSMPGRAFFVNEVTTMFPRAKSGRAWYAERFGEEKIRRKWTIIPGVY</sequence>
<accession>A0ACC3ZBN8</accession>
<name>A0ACC3ZBN8_COLTU</name>
<dbReference type="Proteomes" id="UP000805649">
    <property type="component" value="Unassembled WGS sequence"/>
</dbReference>
<dbReference type="EMBL" id="VUJX02000002">
    <property type="protein sequence ID" value="KAL0941563.1"/>
    <property type="molecule type" value="Genomic_DNA"/>
</dbReference>
<reference evidence="1 2" key="1">
    <citation type="journal article" date="2020" name="Phytopathology">
        <title>Genome Sequence Resources of Colletotrichum truncatum, C. plurivorum, C. musicola, and C. sojae: Four Species Pathogenic to Soybean (Glycine max).</title>
        <authorList>
            <person name="Rogerio F."/>
            <person name="Boufleur T.R."/>
            <person name="Ciampi-Guillardi M."/>
            <person name="Sukno S.A."/>
            <person name="Thon M.R."/>
            <person name="Massola Junior N.S."/>
            <person name="Baroncelli R."/>
        </authorList>
    </citation>
    <scope>NUCLEOTIDE SEQUENCE [LARGE SCALE GENOMIC DNA]</scope>
    <source>
        <strain evidence="1 2">CMES1059</strain>
    </source>
</reference>
<evidence type="ECO:0000313" key="2">
    <source>
        <dbReference type="Proteomes" id="UP000805649"/>
    </source>
</evidence>
<keyword evidence="2" id="KW-1185">Reference proteome</keyword>